<dbReference type="Pfam" id="PF00768">
    <property type="entry name" value="Peptidase_S11"/>
    <property type="match status" value="1"/>
</dbReference>
<evidence type="ECO:0000313" key="12">
    <source>
        <dbReference type="EMBL" id="TGY61672.1"/>
    </source>
</evidence>
<dbReference type="RefSeq" id="WP_136012805.1">
    <property type="nucleotide sequence ID" value="NZ_SRYE01000004.1"/>
</dbReference>
<evidence type="ECO:0000313" key="13">
    <source>
        <dbReference type="Proteomes" id="UP000310263"/>
    </source>
</evidence>
<evidence type="ECO:0000256" key="6">
    <source>
        <dbReference type="ARBA" id="ARBA00023316"/>
    </source>
</evidence>
<evidence type="ECO:0000256" key="8">
    <source>
        <dbReference type="PIRSR" id="PIRSR618044-2"/>
    </source>
</evidence>
<keyword evidence="10" id="KW-1133">Transmembrane helix</keyword>
<keyword evidence="12" id="KW-0121">Carboxypeptidase</keyword>
<dbReference type="InterPro" id="IPR001967">
    <property type="entry name" value="Peptidase_S11_N"/>
</dbReference>
<evidence type="ECO:0000256" key="5">
    <source>
        <dbReference type="ARBA" id="ARBA00022984"/>
    </source>
</evidence>
<dbReference type="OrthoDB" id="3530815at2"/>
<feature type="binding site" evidence="8">
    <location>
        <position position="257"/>
    </location>
    <ligand>
        <name>substrate</name>
    </ligand>
</feature>
<evidence type="ECO:0000256" key="9">
    <source>
        <dbReference type="RuleBase" id="RU004016"/>
    </source>
</evidence>
<comment type="similarity">
    <text evidence="1 9">Belongs to the peptidase S11 family.</text>
</comment>
<reference evidence="12 13" key="1">
    <citation type="submission" date="2019-04" db="EMBL/GenBank/DDBJ databases">
        <title>Microbes associate with the intestines of laboratory mice.</title>
        <authorList>
            <person name="Navarre W."/>
            <person name="Wong E."/>
            <person name="Huang K."/>
            <person name="Tropini C."/>
            <person name="Ng K."/>
            <person name="Yu B."/>
        </authorList>
    </citation>
    <scope>NUCLEOTIDE SEQUENCE [LARGE SCALE GENOMIC DNA]</scope>
    <source>
        <strain evidence="12 13">NM07_P-09</strain>
    </source>
</reference>
<keyword evidence="10" id="KW-0472">Membrane</keyword>
<dbReference type="Proteomes" id="UP000310263">
    <property type="component" value="Unassembled WGS sequence"/>
</dbReference>
<accession>A0A4S2F065</accession>
<dbReference type="InterPro" id="IPR012338">
    <property type="entry name" value="Beta-lactam/transpept-like"/>
</dbReference>
<dbReference type="Gene3D" id="3.40.710.10">
    <property type="entry name" value="DD-peptidase/beta-lactamase superfamily"/>
    <property type="match status" value="1"/>
</dbReference>
<comment type="caution">
    <text evidence="12">The sequence shown here is derived from an EMBL/GenBank/DDBJ whole genome shotgun (WGS) entry which is preliminary data.</text>
</comment>
<feature type="transmembrane region" description="Helical" evidence="10">
    <location>
        <begin position="36"/>
        <end position="58"/>
    </location>
</feature>
<dbReference type="InterPro" id="IPR018044">
    <property type="entry name" value="Peptidase_S11"/>
</dbReference>
<gene>
    <name evidence="12" type="ORF">E5334_06595</name>
</gene>
<dbReference type="GO" id="GO:0009002">
    <property type="term" value="F:serine-type D-Ala-D-Ala carboxypeptidase activity"/>
    <property type="evidence" value="ECO:0007669"/>
    <property type="project" value="InterPro"/>
</dbReference>
<dbReference type="PANTHER" id="PTHR21581">
    <property type="entry name" value="D-ALANYL-D-ALANINE CARBOXYPEPTIDASE"/>
    <property type="match status" value="1"/>
</dbReference>
<keyword evidence="5" id="KW-0573">Peptidoglycan synthesis</keyword>
<dbReference type="PRINTS" id="PR00725">
    <property type="entry name" value="DADACBPTASE1"/>
</dbReference>
<keyword evidence="4" id="KW-0133">Cell shape</keyword>
<evidence type="ECO:0000256" key="10">
    <source>
        <dbReference type="SAM" id="Phobius"/>
    </source>
</evidence>
<feature type="domain" description="Peptidase S11 D-alanyl-D-alanine carboxypeptidase A N-terminal" evidence="11">
    <location>
        <begin position="60"/>
        <end position="285"/>
    </location>
</feature>
<evidence type="ECO:0000256" key="4">
    <source>
        <dbReference type="ARBA" id="ARBA00022960"/>
    </source>
</evidence>
<keyword evidence="6" id="KW-0961">Cell wall biogenesis/degradation</keyword>
<evidence type="ECO:0000259" key="11">
    <source>
        <dbReference type="Pfam" id="PF00768"/>
    </source>
</evidence>
<sequence length="414" mass="45132">MTFSSVSTFAPRTAEKPLHPILQPSRPRTHLFPFRFVACLLLAAIYFALLGPTAAWAISSQPTISEAQAWCITDETGAVLASSSEDELFAPASITKVLTACVALDKGVAPDTVITIPQMPEEGWEAAQRAGYAPGTTATFKDLLAVMLVYSANDAAYAIAEYVGGSQSGFAQMMNEKAQQIGMTNSTFKNPHGLEEEGHLTCARDLCLLGRYALTHYPLIAKWVHTPQVTVPVNGQDLTFSSTDELMGTYKPLIGIKTGKVEAGCTFLGAARKNNVTLYTCVLGCATSDGRFRDTRNLMEWAFSTYKNVAVTRAGQTVQTNPFAFRYGYEVPVSSPVTTHAMIWPDDVACSYTRTLTSSNQLLSSQATCGVEQWRQGDRIVAATSFETGWPQPSFRPYRWTFDWAAHAVARKVA</sequence>
<evidence type="ECO:0000256" key="1">
    <source>
        <dbReference type="ARBA" id="ARBA00007164"/>
    </source>
</evidence>
<dbReference type="EMBL" id="SRYE01000004">
    <property type="protein sequence ID" value="TGY61672.1"/>
    <property type="molecule type" value="Genomic_DNA"/>
</dbReference>
<name>A0A4S2F065_9ACTN</name>
<feature type="active site" description="Proton acceptor" evidence="7">
    <location>
        <position position="96"/>
    </location>
</feature>
<dbReference type="GO" id="GO:0008360">
    <property type="term" value="P:regulation of cell shape"/>
    <property type="evidence" value="ECO:0007669"/>
    <property type="project" value="UniProtKB-KW"/>
</dbReference>
<proteinExistence type="inferred from homology"/>
<dbReference type="SUPFAM" id="SSF56601">
    <property type="entry name" value="beta-lactamase/transpeptidase-like"/>
    <property type="match status" value="1"/>
</dbReference>
<keyword evidence="12" id="KW-0645">Protease</keyword>
<evidence type="ECO:0000256" key="2">
    <source>
        <dbReference type="ARBA" id="ARBA00022729"/>
    </source>
</evidence>
<keyword evidence="3" id="KW-0378">Hydrolase</keyword>
<protein>
    <submittedName>
        <fullName evidence="12">D-alanyl-D-alanine carboxypeptidase</fullName>
    </submittedName>
</protein>
<keyword evidence="2" id="KW-0732">Signal</keyword>
<feature type="active site" description="Acyl-ester intermediate" evidence="7">
    <location>
        <position position="93"/>
    </location>
</feature>
<feature type="active site" evidence="7">
    <location>
        <position position="151"/>
    </location>
</feature>
<dbReference type="AlphaFoldDB" id="A0A4S2F065"/>
<dbReference type="PANTHER" id="PTHR21581:SF6">
    <property type="entry name" value="TRAFFICKING PROTEIN PARTICLE COMPLEX SUBUNIT 12"/>
    <property type="match status" value="1"/>
</dbReference>
<organism evidence="12 13">
    <name type="scientific">Muricaecibacterium torontonense</name>
    <dbReference type="NCBI Taxonomy" id="3032871"/>
    <lineage>
        <taxon>Bacteria</taxon>
        <taxon>Bacillati</taxon>
        <taxon>Actinomycetota</taxon>
        <taxon>Coriobacteriia</taxon>
        <taxon>Coriobacteriales</taxon>
        <taxon>Atopobiaceae</taxon>
        <taxon>Muricaecibacterium</taxon>
    </lineage>
</organism>
<dbReference type="GO" id="GO:0006508">
    <property type="term" value="P:proteolysis"/>
    <property type="evidence" value="ECO:0007669"/>
    <property type="project" value="InterPro"/>
</dbReference>
<evidence type="ECO:0000256" key="7">
    <source>
        <dbReference type="PIRSR" id="PIRSR618044-1"/>
    </source>
</evidence>
<keyword evidence="10" id="KW-0812">Transmembrane</keyword>
<keyword evidence="13" id="KW-1185">Reference proteome</keyword>
<dbReference type="GO" id="GO:0009252">
    <property type="term" value="P:peptidoglycan biosynthetic process"/>
    <property type="evidence" value="ECO:0007669"/>
    <property type="project" value="UniProtKB-KW"/>
</dbReference>
<evidence type="ECO:0000256" key="3">
    <source>
        <dbReference type="ARBA" id="ARBA00022801"/>
    </source>
</evidence>
<dbReference type="GO" id="GO:0071555">
    <property type="term" value="P:cell wall organization"/>
    <property type="evidence" value="ECO:0007669"/>
    <property type="project" value="UniProtKB-KW"/>
</dbReference>